<dbReference type="EMBL" id="UOES01000108">
    <property type="protein sequence ID" value="VAW26506.1"/>
    <property type="molecule type" value="Genomic_DNA"/>
</dbReference>
<evidence type="ECO:0000313" key="2">
    <source>
        <dbReference type="EMBL" id="VAW26506.1"/>
    </source>
</evidence>
<reference evidence="2" key="1">
    <citation type="submission" date="2018-06" db="EMBL/GenBank/DDBJ databases">
        <authorList>
            <person name="Zhirakovskaya E."/>
        </authorList>
    </citation>
    <scope>NUCLEOTIDE SEQUENCE</scope>
</reference>
<dbReference type="AlphaFoldDB" id="A0A3B0V3H1"/>
<feature type="non-terminal residue" evidence="2">
    <location>
        <position position="755"/>
    </location>
</feature>
<evidence type="ECO:0000259" key="1">
    <source>
        <dbReference type="PROSITE" id="PS51841"/>
    </source>
</evidence>
<dbReference type="SUPFAM" id="SSF74853">
    <property type="entry name" value="Lamin A/C globular tail domain"/>
    <property type="match status" value="2"/>
</dbReference>
<dbReference type="InterPro" id="IPR001322">
    <property type="entry name" value="Lamin_tail_dom"/>
</dbReference>
<proteinExistence type="predicted"/>
<feature type="domain" description="LTD" evidence="1">
    <location>
        <begin position="316"/>
        <end position="431"/>
    </location>
</feature>
<organism evidence="2">
    <name type="scientific">hydrothermal vent metagenome</name>
    <dbReference type="NCBI Taxonomy" id="652676"/>
    <lineage>
        <taxon>unclassified sequences</taxon>
        <taxon>metagenomes</taxon>
        <taxon>ecological metagenomes</taxon>
    </lineage>
</organism>
<dbReference type="Pfam" id="PF00932">
    <property type="entry name" value="LTD"/>
    <property type="match status" value="2"/>
</dbReference>
<dbReference type="PROSITE" id="PS51841">
    <property type="entry name" value="LTD"/>
    <property type="match status" value="1"/>
</dbReference>
<gene>
    <name evidence="2" type="ORF">MNBD_BACTEROID06-297</name>
</gene>
<protein>
    <recommendedName>
        <fullName evidence="1">LTD domain-containing protein</fullName>
    </recommendedName>
</protein>
<dbReference type="InterPro" id="IPR036415">
    <property type="entry name" value="Lamin_tail_dom_sf"/>
</dbReference>
<sequence length="755" mass="83413">MGAKLAKGFFITTILVLVCNSLFAQWADNFDDGDFTNNLEWVGDTNNFIIESGVLRLNAPAQTGIAHLATSSDISLNASWRFLLTLDFNPSSSNYAMVYLMADVQDLNFVQNGYFVKVGGAPDEISLYKVVEGNETLLIDGVDGRVGLPTVEIEIIITRNSANKWEVKSKLAGEPDFTSEGNIVDSEVVSSAYFGVFCKYTSTRSTLFYFDDIIVLGSPFVDNEPPELLYYSTPTSSQILLAFSETLDTTSVIINTQFLLNNTETPTNIFALNSDTILISFNTKLEMDNSLEILAIPDVEGNLLDTMLQIVFIDPTPSNYRDIVINELFPDPNPQEDLPPFEFVELFNNTNRIIDLKGWEFTDGSKVATFSSVLVYPDSFLIICPVAAEVDFIPFGKTVGLDIWPALNNGGDALVITGNNGTIIDSLTYSSSWYNNAEKDNGGWTLEQLNPASKCLGSFNWGASINEKGGTPGMVNSLYPINADFSPPQITQALLTETLAEVWLTEPVTNGLYQGVISSPLYNITFDLAEPSAYLKGTIEDVIHLNTYNIEIYLQDCNGNTGIANSLLINIANPATEDIVINEILFDPYYGGSDFVEIYNNSDRYFNLKDYKFSNETSNSVITDTTLLLEPKHYLALSENIVFLKNEYLSPDSSLFKTELPTMPNNEGMIVLKSAKGIIIDSVVYNEDYHFSLIDDVEGVSLERISSAVSSISKDNWRSTAESFRYATPGYKNSQSREPVNKGVITVSPEIITPN</sequence>
<accession>A0A3B0V3H1</accession>
<name>A0A3B0V3H1_9ZZZZ</name>